<evidence type="ECO:0000313" key="1">
    <source>
        <dbReference type="EMBL" id="KAK7502833.1"/>
    </source>
</evidence>
<name>A0ABD0LUP3_9CAEN</name>
<protein>
    <submittedName>
        <fullName evidence="1">Uncharacterized protein</fullName>
    </submittedName>
</protein>
<keyword evidence="2" id="KW-1185">Reference proteome</keyword>
<dbReference type="Proteomes" id="UP001519460">
    <property type="component" value="Unassembled WGS sequence"/>
</dbReference>
<sequence length="77" mass="8695">MQHSGRALRPEIARDLVHRARTADLQLIPADLSHCKEFEHRYELEEAVTVYLISLRKQNYTVTTPPSPDSPPGAGRS</sequence>
<reference evidence="1 2" key="1">
    <citation type="journal article" date="2023" name="Sci. Data">
        <title>Genome assembly of the Korean intertidal mud-creeper Batillaria attramentaria.</title>
        <authorList>
            <person name="Patra A.K."/>
            <person name="Ho P.T."/>
            <person name="Jun S."/>
            <person name="Lee S.J."/>
            <person name="Kim Y."/>
            <person name="Won Y.J."/>
        </authorList>
    </citation>
    <scope>NUCLEOTIDE SEQUENCE [LARGE SCALE GENOMIC DNA]</scope>
    <source>
        <strain evidence="1">Wonlab-2016</strain>
    </source>
</reference>
<gene>
    <name evidence="1" type="ORF">BaRGS_00006083</name>
</gene>
<proteinExistence type="predicted"/>
<dbReference type="EMBL" id="JACVVK020000024">
    <property type="protein sequence ID" value="KAK7502833.1"/>
    <property type="molecule type" value="Genomic_DNA"/>
</dbReference>
<evidence type="ECO:0000313" key="2">
    <source>
        <dbReference type="Proteomes" id="UP001519460"/>
    </source>
</evidence>
<dbReference type="AlphaFoldDB" id="A0ABD0LUP3"/>
<comment type="caution">
    <text evidence="1">The sequence shown here is derived from an EMBL/GenBank/DDBJ whole genome shotgun (WGS) entry which is preliminary data.</text>
</comment>
<organism evidence="1 2">
    <name type="scientific">Batillaria attramentaria</name>
    <dbReference type="NCBI Taxonomy" id="370345"/>
    <lineage>
        <taxon>Eukaryota</taxon>
        <taxon>Metazoa</taxon>
        <taxon>Spiralia</taxon>
        <taxon>Lophotrochozoa</taxon>
        <taxon>Mollusca</taxon>
        <taxon>Gastropoda</taxon>
        <taxon>Caenogastropoda</taxon>
        <taxon>Sorbeoconcha</taxon>
        <taxon>Cerithioidea</taxon>
        <taxon>Batillariidae</taxon>
        <taxon>Batillaria</taxon>
    </lineage>
</organism>
<accession>A0ABD0LUP3</accession>